<dbReference type="GO" id="GO:0003700">
    <property type="term" value="F:DNA-binding transcription factor activity"/>
    <property type="evidence" value="ECO:0007669"/>
    <property type="project" value="InterPro"/>
</dbReference>
<proteinExistence type="predicted"/>
<protein>
    <submittedName>
        <fullName evidence="2">Sigma-70 family RNA polymerase sigma factor</fullName>
    </submittedName>
</protein>
<dbReference type="EMBL" id="JALRMR010000001">
    <property type="protein sequence ID" value="MDT1972954.1"/>
    <property type="molecule type" value="Genomic_DNA"/>
</dbReference>
<organism evidence="2 3">
    <name type="scientific">Carnobacterium divergens</name>
    <name type="common">Lactobacillus divergens</name>
    <dbReference type="NCBI Taxonomy" id="2748"/>
    <lineage>
        <taxon>Bacteria</taxon>
        <taxon>Bacillati</taxon>
        <taxon>Bacillota</taxon>
        <taxon>Bacilli</taxon>
        <taxon>Lactobacillales</taxon>
        <taxon>Carnobacteriaceae</taxon>
        <taxon>Carnobacterium</taxon>
    </lineage>
</organism>
<feature type="domain" description="RNA polymerase sigma-70 region 4" evidence="1">
    <location>
        <begin position="81"/>
        <end position="129"/>
    </location>
</feature>
<dbReference type="GO" id="GO:0006352">
    <property type="term" value="P:DNA-templated transcription initiation"/>
    <property type="evidence" value="ECO:0007669"/>
    <property type="project" value="InterPro"/>
</dbReference>
<dbReference type="SUPFAM" id="SSF88659">
    <property type="entry name" value="Sigma3 and sigma4 domains of RNA polymerase sigma factors"/>
    <property type="match status" value="1"/>
</dbReference>
<dbReference type="Gene3D" id="1.10.10.10">
    <property type="entry name" value="Winged helix-like DNA-binding domain superfamily/Winged helix DNA-binding domain"/>
    <property type="match status" value="1"/>
</dbReference>
<evidence type="ECO:0000313" key="2">
    <source>
        <dbReference type="EMBL" id="MDT1972954.1"/>
    </source>
</evidence>
<name>A0AAW8R8X4_CARDV</name>
<sequence>MKNLSDEKIEAQLTKYFHKVICNTASNYYKKKFHQKEKEYLTENFFDHLMGATTFEEDALTAIMVDNSPISIFSGIFNDTLNQLNSREKQFLIEKFVLEKTDEEIGALFGVSRQAITNMKHRLYKKVRKKMKYDSI</sequence>
<dbReference type="InterPro" id="IPR036388">
    <property type="entry name" value="WH-like_DNA-bd_sf"/>
</dbReference>
<dbReference type="NCBIfam" id="TIGR02937">
    <property type="entry name" value="sigma70-ECF"/>
    <property type="match status" value="1"/>
</dbReference>
<comment type="caution">
    <text evidence="2">The sequence shown here is derived from an EMBL/GenBank/DDBJ whole genome shotgun (WGS) entry which is preliminary data.</text>
</comment>
<gene>
    <name evidence="2" type="ORF">MX635_00930</name>
</gene>
<dbReference type="InterPro" id="IPR007630">
    <property type="entry name" value="RNA_pol_sigma70_r4"/>
</dbReference>
<dbReference type="Pfam" id="PF04545">
    <property type="entry name" value="Sigma70_r4"/>
    <property type="match status" value="1"/>
</dbReference>
<dbReference type="InterPro" id="IPR014284">
    <property type="entry name" value="RNA_pol_sigma-70_dom"/>
</dbReference>
<dbReference type="AlphaFoldDB" id="A0AAW8R8X4"/>
<evidence type="ECO:0000313" key="3">
    <source>
        <dbReference type="Proteomes" id="UP001249945"/>
    </source>
</evidence>
<dbReference type="RefSeq" id="WP_311779764.1">
    <property type="nucleotide sequence ID" value="NZ_JALRMR010000001.1"/>
</dbReference>
<dbReference type="InterPro" id="IPR013324">
    <property type="entry name" value="RNA_pol_sigma_r3/r4-like"/>
</dbReference>
<reference evidence="2" key="1">
    <citation type="submission" date="2022-04" db="EMBL/GenBank/DDBJ databases">
        <title>Draft genome sequences of lactic acid bacteria (LAB) strains involved in meat spoilage.</title>
        <authorList>
            <person name="Palevich N."/>
        </authorList>
    </citation>
    <scope>NUCLEOTIDE SEQUENCE</scope>
    <source>
        <strain evidence="2">9-14</strain>
    </source>
</reference>
<accession>A0AAW8R8X4</accession>
<dbReference type="Proteomes" id="UP001249945">
    <property type="component" value="Unassembled WGS sequence"/>
</dbReference>
<dbReference type="CDD" id="cd06171">
    <property type="entry name" value="Sigma70_r4"/>
    <property type="match status" value="1"/>
</dbReference>
<evidence type="ECO:0000259" key="1">
    <source>
        <dbReference type="Pfam" id="PF04545"/>
    </source>
</evidence>